<gene>
    <name evidence="1" type="ORF">ACFP3U_08115</name>
</gene>
<keyword evidence="2" id="KW-1185">Reference proteome</keyword>
<sequence>MLLASGIGSPPVRIPTMPQLRAYMKHTGWSSQPPGTGGAIWIKGEAKIGVPAVSKNDPVIARGILERLAQHERISVAALAPKIRYHRMDVTLLRAANDHRITDTIPFEAAATVIGSARKLLRAAGTTAWHERGDIAGNYARRGDEVLKRARMDHTQEGSFIIPVLVPLPDPPAVSEGQMPLPDMELYTAAPEPFERRVTRTFAQSIMAVKEIIVDPEGTPSVGDLHTVVERGVSREFCSALAQILAEPAIGEFETTFDWAESLPGPATMPDSISIDGDAHRKIEEAAAMLKRTRIDARSSFSGNIIELRRLTKDPFGYVTISTVRRGRLSEIRVRLPFAHYQEAVSWHQTQRAVIVEGEVLVGIGRRLMVDNPVKCRPIDEFQPTLA</sequence>
<dbReference type="EMBL" id="JBHSOF010000007">
    <property type="protein sequence ID" value="MFC5662949.1"/>
    <property type="molecule type" value="Genomic_DNA"/>
</dbReference>
<accession>A0ABW0X159</accession>
<dbReference type="RefSeq" id="WP_380224590.1">
    <property type="nucleotide sequence ID" value="NZ_JBHSOF010000007.1"/>
</dbReference>
<evidence type="ECO:0000313" key="2">
    <source>
        <dbReference type="Proteomes" id="UP001595975"/>
    </source>
</evidence>
<proteinExistence type="predicted"/>
<protein>
    <submittedName>
        <fullName evidence="1">Uncharacterized protein</fullName>
    </submittedName>
</protein>
<dbReference type="Proteomes" id="UP001595975">
    <property type="component" value="Unassembled WGS sequence"/>
</dbReference>
<evidence type="ECO:0000313" key="1">
    <source>
        <dbReference type="EMBL" id="MFC5662949.1"/>
    </source>
</evidence>
<name>A0ABW0X159_9ACTN</name>
<organism evidence="1 2">
    <name type="scientific">Kitasatospora misakiensis</name>
    <dbReference type="NCBI Taxonomy" id="67330"/>
    <lineage>
        <taxon>Bacteria</taxon>
        <taxon>Bacillati</taxon>
        <taxon>Actinomycetota</taxon>
        <taxon>Actinomycetes</taxon>
        <taxon>Kitasatosporales</taxon>
        <taxon>Streptomycetaceae</taxon>
        <taxon>Kitasatospora</taxon>
    </lineage>
</organism>
<reference evidence="2" key="1">
    <citation type="journal article" date="2019" name="Int. J. Syst. Evol. Microbiol.">
        <title>The Global Catalogue of Microorganisms (GCM) 10K type strain sequencing project: providing services to taxonomists for standard genome sequencing and annotation.</title>
        <authorList>
            <consortium name="The Broad Institute Genomics Platform"/>
            <consortium name="The Broad Institute Genome Sequencing Center for Infectious Disease"/>
            <person name="Wu L."/>
            <person name="Ma J."/>
        </authorList>
    </citation>
    <scope>NUCLEOTIDE SEQUENCE [LARGE SCALE GENOMIC DNA]</scope>
    <source>
        <strain evidence="2">CGMCC 4.1437</strain>
    </source>
</reference>
<comment type="caution">
    <text evidence="1">The sequence shown here is derived from an EMBL/GenBank/DDBJ whole genome shotgun (WGS) entry which is preliminary data.</text>
</comment>